<evidence type="ECO:0000313" key="1">
    <source>
        <dbReference type="EMBL" id="OXM13922.1"/>
    </source>
</evidence>
<evidence type="ECO:0000313" key="2">
    <source>
        <dbReference type="Proteomes" id="UP000215145"/>
    </source>
</evidence>
<organism evidence="1 2">
    <name type="scientific">Paenibacillus herberti</name>
    <dbReference type="NCBI Taxonomy" id="1619309"/>
    <lineage>
        <taxon>Bacteria</taxon>
        <taxon>Bacillati</taxon>
        <taxon>Bacillota</taxon>
        <taxon>Bacilli</taxon>
        <taxon>Bacillales</taxon>
        <taxon>Paenibacillaceae</taxon>
        <taxon>Paenibacillus</taxon>
    </lineage>
</organism>
<sequence length="60" mass="7076">MKTSSWIGFYGIDTRLLEKPNAYNAKTILTANRSLQGWFFCLALEMQQPLIIRRLVQSWR</sequence>
<proteinExistence type="predicted"/>
<dbReference type="EMBL" id="NMUQ01000002">
    <property type="protein sequence ID" value="OXM13922.1"/>
    <property type="molecule type" value="Genomic_DNA"/>
</dbReference>
<gene>
    <name evidence="1" type="ORF">CGZ75_12990</name>
</gene>
<name>A0A229NVP2_9BACL</name>
<dbReference type="AlphaFoldDB" id="A0A229NVP2"/>
<accession>A0A229NVP2</accession>
<keyword evidence="2" id="KW-1185">Reference proteome</keyword>
<dbReference type="Proteomes" id="UP000215145">
    <property type="component" value="Unassembled WGS sequence"/>
</dbReference>
<reference evidence="1 2" key="1">
    <citation type="submission" date="2017-07" db="EMBL/GenBank/DDBJ databases">
        <title>Paenibacillus herberti R33 genome sequencing and assembly.</title>
        <authorList>
            <person name="Su W."/>
        </authorList>
    </citation>
    <scope>NUCLEOTIDE SEQUENCE [LARGE SCALE GENOMIC DNA]</scope>
    <source>
        <strain evidence="1 2">R33</strain>
    </source>
</reference>
<comment type="caution">
    <text evidence="1">The sequence shown here is derived from an EMBL/GenBank/DDBJ whole genome shotgun (WGS) entry which is preliminary data.</text>
</comment>
<protein>
    <submittedName>
        <fullName evidence="1">Uncharacterized protein</fullName>
    </submittedName>
</protein>